<evidence type="ECO:0000256" key="1">
    <source>
        <dbReference type="SAM" id="MobiDB-lite"/>
    </source>
</evidence>
<dbReference type="AlphaFoldDB" id="A0A0G1RM75"/>
<comment type="caution">
    <text evidence="2">The sequence shown here is derived from an EMBL/GenBank/DDBJ whole genome shotgun (WGS) entry which is preliminary data.</text>
</comment>
<sequence>MKNELAQLLAVLNKGVMTEDLKEAVVGGRISEEAAARLAQADHRGGSSSVDALKSNAAVPSTTEA</sequence>
<organism evidence="2 3">
    <name type="scientific">Candidatus Amesbacteria bacterium GW2011_GWA2_47_11b</name>
    <dbReference type="NCBI Taxonomy" id="1618358"/>
    <lineage>
        <taxon>Bacteria</taxon>
        <taxon>Candidatus Amesiibacteriota</taxon>
    </lineage>
</organism>
<gene>
    <name evidence="2" type="ORF">UX80_C0005G0056</name>
</gene>
<accession>A0A0G1RM75</accession>
<name>A0A0G1RM75_9BACT</name>
<dbReference type="Proteomes" id="UP000034307">
    <property type="component" value="Unassembled WGS sequence"/>
</dbReference>
<reference evidence="2 3" key="1">
    <citation type="journal article" date="2015" name="Nature">
        <title>rRNA introns, odd ribosomes, and small enigmatic genomes across a large radiation of phyla.</title>
        <authorList>
            <person name="Brown C.T."/>
            <person name="Hug L.A."/>
            <person name="Thomas B.C."/>
            <person name="Sharon I."/>
            <person name="Castelle C.J."/>
            <person name="Singh A."/>
            <person name="Wilkins M.J."/>
            <person name="Williams K.H."/>
            <person name="Banfield J.F."/>
        </authorList>
    </citation>
    <scope>NUCLEOTIDE SEQUENCE [LARGE SCALE GENOMIC DNA]</scope>
</reference>
<evidence type="ECO:0000313" key="2">
    <source>
        <dbReference type="EMBL" id="KKU58236.1"/>
    </source>
</evidence>
<dbReference type="STRING" id="1618358.UX80_C0005G0056"/>
<dbReference type="EMBL" id="LCNO01000005">
    <property type="protein sequence ID" value="KKU58236.1"/>
    <property type="molecule type" value="Genomic_DNA"/>
</dbReference>
<evidence type="ECO:0000313" key="3">
    <source>
        <dbReference type="Proteomes" id="UP000034307"/>
    </source>
</evidence>
<proteinExistence type="predicted"/>
<protein>
    <submittedName>
        <fullName evidence="2">Uncharacterized protein</fullName>
    </submittedName>
</protein>
<feature type="region of interest" description="Disordered" evidence="1">
    <location>
        <begin position="41"/>
        <end position="65"/>
    </location>
</feature>